<sequence>MVKRISLMLLAFIVLSGCSTGSKEFKVQMNAIEQQLISEDWEALSPQLNTLVEAYDKNKWKIQLLGDEGEYERLYESINRLRAAVDSKDAESASLELATLKTIVQDIYSL</sequence>
<feature type="chain" id="PRO_5039718614" description="DUF4363 domain-containing protein" evidence="1">
    <location>
        <begin position="22"/>
        <end position="110"/>
    </location>
</feature>
<dbReference type="InterPro" id="IPR025373">
    <property type="entry name" value="DUF4363"/>
</dbReference>
<keyword evidence="3" id="KW-1185">Reference proteome</keyword>
<dbReference type="Pfam" id="PF14276">
    <property type="entry name" value="DUF4363"/>
    <property type="match status" value="1"/>
</dbReference>
<evidence type="ECO:0008006" key="4">
    <source>
        <dbReference type="Google" id="ProtNLM"/>
    </source>
</evidence>
<comment type="caution">
    <text evidence="2">The sequence shown here is derived from an EMBL/GenBank/DDBJ whole genome shotgun (WGS) entry which is preliminary data.</text>
</comment>
<dbReference type="PROSITE" id="PS51257">
    <property type="entry name" value="PROKAR_LIPOPROTEIN"/>
    <property type="match status" value="1"/>
</dbReference>
<dbReference type="Proteomes" id="UP000683139">
    <property type="component" value="Unassembled WGS sequence"/>
</dbReference>
<protein>
    <recommendedName>
        <fullName evidence="4">DUF4363 domain-containing protein</fullName>
    </recommendedName>
</protein>
<name>A0A919YT22_9BACL</name>
<gene>
    <name evidence="2" type="ORF">J40TS1_45970</name>
</gene>
<dbReference type="EMBL" id="BOSE01000011">
    <property type="protein sequence ID" value="GIP18955.1"/>
    <property type="molecule type" value="Genomic_DNA"/>
</dbReference>
<dbReference type="AlphaFoldDB" id="A0A919YT22"/>
<evidence type="ECO:0000313" key="2">
    <source>
        <dbReference type="EMBL" id="GIP18955.1"/>
    </source>
</evidence>
<evidence type="ECO:0000313" key="3">
    <source>
        <dbReference type="Proteomes" id="UP000683139"/>
    </source>
</evidence>
<evidence type="ECO:0000256" key="1">
    <source>
        <dbReference type="SAM" id="SignalP"/>
    </source>
</evidence>
<dbReference type="RefSeq" id="WP_213519611.1">
    <property type="nucleotide sequence ID" value="NZ_BOSE01000011.1"/>
</dbReference>
<reference evidence="2" key="1">
    <citation type="submission" date="2021-03" db="EMBL/GenBank/DDBJ databases">
        <title>Antimicrobial resistance genes in bacteria isolated from Japanese honey, and their potential for conferring macrolide and lincosamide resistance in the American foulbrood pathogen Paenibacillus larvae.</title>
        <authorList>
            <person name="Okamoto M."/>
            <person name="Kumagai M."/>
            <person name="Kanamori H."/>
            <person name="Takamatsu D."/>
        </authorList>
    </citation>
    <scope>NUCLEOTIDE SEQUENCE</scope>
    <source>
        <strain evidence="2">J40TS1</strain>
    </source>
</reference>
<proteinExistence type="predicted"/>
<organism evidence="2 3">
    <name type="scientific">Paenibacillus montaniterrae</name>
    <dbReference type="NCBI Taxonomy" id="429341"/>
    <lineage>
        <taxon>Bacteria</taxon>
        <taxon>Bacillati</taxon>
        <taxon>Bacillota</taxon>
        <taxon>Bacilli</taxon>
        <taxon>Bacillales</taxon>
        <taxon>Paenibacillaceae</taxon>
        <taxon>Paenibacillus</taxon>
    </lineage>
</organism>
<accession>A0A919YT22</accession>
<feature type="signal peptide" evidence="1">
    <location>
        <begin position="1"/>
        <end position="21"/>
    </location>
</feature>
<keyword evidence="1" id="KW-0732">Signal</keyword>